<feature type="region of interest" description="Disordered" evidence="7">
    <location>
        <begin position="1195"/>
        <end position="1214"/>
    </location>
</feature>
<evidence type="ECO:0000256" key="4">
    <source>
        <dbReference type="ARBA" id="ARBA00022729"/>
    </source>
</evidence>
<dbReference type="Pfam" id="PF24474">
    <property type="entry name" value="DUF7579"/>
    <property type="match status" value="1"/>
</dbReference>
<feature type="domain" description="TMEM131L fifth Ig-like" evidence="11">
    <location>
        <begin position="860"/>
        <end position="924"/>
    </location>
</feature>
<reference evidence="13" key="1">
    <citation type="journal article" date="2010" name="Nat. Biotechnol.">
        <title>Draft genome sequence of the oilseed species Ricinus communis.</title>
        <authorList>
            <person name="Chan A.P."/>
            <person name="Crabtree J."/>
            <person name="Zhao Q."/>
            <person name="Lorenzi H."/>
            <person name="Orvis J."/>
            <person name="Puiu D."/>
            <person name="Melake-Berhan A."/>
            <person name="Jones K.M."/>
            <person name="Redman J."/>
            <person name="Chen G."/>
            <person name="Cahoon E.B."/>
            <person name="Gedil M."/>
            <person name="Stanke M."/>
            <person name="Haas B.J."/>
            <person name="Wortman J.R."/>
            <person name="Fraser-Liggett C.M."/>
            <person name="Ravel J."/>
            <person name="Rabinowicz P.D."/>
        </authorList>
    </citation>
    <scope>NUCLEOTIDE SEQUENCE [LARGE SCALE GENOMIC DNA]</scope>
    <source>
        <strain evidence="13">cv. Hale</strain>
    </source>
</reference>
<feature type="compositionally biased region" description="Basic and acidic residues" evidence="7">
    <location>
        <begin position="131"/>
        <end position="142"/>
    </location>
</feature>
<evidence type="ECO:0000259" key="10">
    <source>
        <dbReference type="Pfam" id="PF24474"/>
    </source>
</evidence>
<comment type="similarity">
    <text evidence="2">Belongs to the TMEM131 family.</text>
</comment>
<dbReference type="InterPro" id="IPR022113">
    <property type="entry name" value="TMEM131L_N"/>
</dbReference>
<evidence type="ECO:0000259" key="9">
    <source>
        <dbReference type="Pfam" id="PF12371"/>
    </source>
</evidence>
<keyword evidence="5 8" id="KW-1133">Transmembrane helix</keyword>
<evidence type="ECO:0000313" key="12">
    <source>
        <dbReference type="EMBL" id="EEF39994.1"/>
    </source>
</evidence>
<proteinExistence type="inferred from homology"/>
<feature type="domain" description="DUF7579" evidence="10">
    <location>
        <begin position="497"/>
        <end position="615"/>
    </location>
</feature>
<feature type="region of interest" description="Disordered" evidence="7">
    <location>
        <begin position="131"/>
        <end position="160"/>
    </location>
</feature>
<evidence type="ECO:0000256" key="6">
    <source>
        <dbReference type="ARBA" id="ARBA00023136"/>
    </source>
</evidence>
<protein>
    <submittedName>
        <fullName evidence="12">Uncharacterized protein</fullName>
    </submittedName>
</protein>
<name>B9S8J1_RICCO</name>
<keyword evidence="3 8" id="KW-0812">Transmembrane</keyword>
<feature type="transmembrane region" description="Helical" evidence="8">
    <location>
        <begin position="920"/>
        <end position="943"/>
    </location>
</feature>
<organism evidence="12 13">
    <name type="scientific">Ricinus communis</name>
    <name type="common">Castor bean</name>
    <dbReference type="NCBI Taxonomy" id="3988"/>
    <lineage>
        <taxon>Eukaryota</taxon>
        <taxon>Viridiplantae</taxon>
        <taxon>Streptophyta</taxon>
        <taxon>Embryophyta</taxon>
        <taxon>Tracheophyta</taxon>
        <taxon>Spermatophyta</taxon>
        <taxon>Magnoliopsida</taxon>
        <taxon>eudicotyledons</taxon>
        <taxon>Gunneridae</taxon>
        <taxon>Pentapetalae</taxon>
        <taxon>rosids</taxon>
        <taxon>fabids</taxon>
        <taxon>Malpighiales</taxon>
        <taxon>Euphorbiaceae</taxon>
        <taxon>Acalyphoideae</taxon>
        <taxon>Acalypheae</taxon>
        <taxon>Ricinus</taxon>
    </lineage>
</organism>
<dbReference type="eggNOG" id="KOG3620">
    <property type="taxonomic scope" value="Eukaryota"/>
</dbReference>
<feature type="compositionally biased region" description="Polar residues" evidence="7">
    <location>
        <begin position="150"/>
        <end position="160"/>
    </location>
</feature>
<dbReference type="InterPro" id="IPR056001">
    <property type="entry name" value="DUF7579"/>
</dbReference>
<keyword evidence="13" id="KW-1185">Reference proteome</keyword>
<evidence type="ECO:0000256" key="8">
    <source>
        <dbReference type="SAM" id="Phobius"/>
    </source>
</evidence>
<evidence type="ECO:0000256" key="2">
    <source>
        <dbReference type="ARBA" id="ARBA00006682"/>
    </source>
</evidence>
<comment type="subcellular location">
    <subcellularLocation>
        <location evidence="1">Membrane</location>
        <topology evidence="1">Single-pass type I membrane protein</topology>
    </subcellularLocation>
</comment>
<keyword evidence="4" id="KW-0732">Signal</keyword>
<evidence type="ECO:0000256" key="7">
    <source>
        <dbReference type="SAM" id="MobiDB-lite"/>
    </source>
</evidence>
<feature type="domain" description="Transmembrane protein 131-like N-terminal" evidence="9">
    <location>
        <begin position="240"/>
        <end position="323"/>
    </location>
</feature>
<dbReference type="Pfam" id="PF12371">
    <property type="entry name" value="TMEM131_like_N"/>
    <property type="match status" value="1"/>
</dbReference>
<dbReference type="Pfam" id="PF24501">
    <property type="entry name" value="Ig_TMEM131L_5"/>
    <property type="match status" value="1"/>
</dbReference>
<dbReference type="InterPro" id="IPR039877">
    <property type="entry name" value="TMEM131-like"/>
</dbReference>
<feature type="region of interest" description="Disordered" evidence="7">
    <location>
        <begin position="624"/>
        <end position="643"/>
    </location>
</feature>
<dbReference type="EMBL" id="EQ973892">
    <property type="protein sequence ID" value="EEF39994.1"/>
    <property type="molecule type" value="Genomic_DNA"/>
</dbReference>
<evidence type="ECO:0000256" key="5">
    <source>
        <dbReference type="ARBA" id="ARBA00022989"/>
    </source>
</evidence>
<dbReference type="Proteomes" id="UP000008311">
    <property type="component" value="Unassembled WGS sequence"/>
</dbReference>
<evidence type="ECO:0000259" key="11">
    <source>
        <dbReference type="Pfam" id="PF24501"/>
    </source>
</evidence>
<dbReference type="InParanoid" id="B9S8J1"/>
<dbReference type="STRING" id="3988.B9S8J1"/>
<accession>B9S8J1</accession>
<sequence length="1345" mass="146613">MEFHALTTITAPPQRIQQQQQHSMCYFRGLFHQVKAFLFILVLSCTLFFPATCGPCLDGGMQKSAEHDGCGSYGDDSAVDSQDVIVADAGSGYHDGSSMTRLSIKSICANSHSFCFPSTLSGLSSKEHRLKVDSSKASRTESESLSSVELTQGSKGASNSSWLSDSGLFELLSGQTVFCSLNSMDGVSELSSMQSSSANQNDLSSCRGPLTIKKSTGLRLNMNSELTKSSSFDVFSSSHVEISPPVLDWGHKNLYFPSVAFLTVANMFNDSILYVYEPFSTNIQFYACNFSEFFLRPGEVASVCFVFLPRWLGLSSAHLILQTSSGGFLVQAKGYAVESPYKISTVMNQDSSCSGRLITNLSLFNPLNEDLYVKEISAWISISQGNASHHTEAICSLANFQESNGLSLLNVEDWLIVKSDLVGSPLMAMRPHENWDIGPYGCEAVIDIDFSFESEAHILGALCVQLLRSSQDKPDTILVPLEIDLDGKVAGNGITDLVSVSLEALLPSHSSKTLIAISLRNGASHVLRVVKISEVPATKVFMMKYIHGLLLFPGTVTQVATITCTQLIDELHDSPPEISNVNKNCKLVILTNDSISPQIEIPCRNLIRICLRHQRDSSIGLDCQSENAESDNRRTGSLDSSTQLPSEIMALETMEGDEFVLENWKSQGTTNSMSVLDDHEVLFPMVQVGTQHSKWITVKNPSEQPVIMQLILNSGEIIDECRGRDGLVQPLSLGNLVHNEFTASKYGFSMSEGAQTEAYVHPFGKASFGPIFFHPSNRCGWTSSALIRNNLSGVEWLPLRGFGGSLSLVLLEGSEPVQSIEFNLNLPFPLNMSAPDLLTHTEDTTYACSQPLSKELYAKNMGDLPLEVKRIEVSGTECGLDGFVVHTCKGFSLEPGESMKLLISYQSDFYAAMLQRDLELALASGILVIPMKASLPSYMFNLCKKSVFWMRLKKFSAMVLLSASLIFLIFCCIFPEVINFGSQDYSCKNEKNSITAMRSSGKSARLHHNQRNSKFSVSTELDGLLRSTAEGKTSKDESGFKYPDRQLGGPDQGIIVQNGIPVPEHHKQVPSLLSKSVVAENSSIALEASQPCNLTVKIGKEKGRRRRKRKGVTAGLTGLFEVSSSQSGNSTPSSPLSPQTSLTPNRTLSTFHDTDPIEARTLSTQVADQQCKRAQVAEPTAKETVPESKYSLKRCSSSNCFSSNPEPSSLPRETTTKPVLLPSATFCSAGRAVSNVLSLAPSPASTATIAPHARAPGPKPYNQKKVEERVGDEYTYDIWGDHFSGLHLVVGSSEATTMKTIATENNSSSFFVRGPQALVAESQPKSVKVSPLSCLVLLLAKYIYL</sequence>
<evidence type="ECO:0000256" key="1">
    <source>
        <dbReference type="ARBA" id="ARBA00004479"/>
    </source>
</evidence>
<dbReference type="InterPro" id="IPR055437">
    <property type="entry name" value="TMEM131L_Ig_5"/>
</dbReference>
<feature type="region of interest" description="Disordered" evidence="7">
    <location>
        <begin position="1101"/>
        <end position="1149"/>
    </location>
</feature>
<dbReference type="PANTHER" id="PTHR22050">
    <property type="entry name" value="RW1 PROTEIN HOMOLOG"/>
    <property type="match status" value="1"/>
</dbReference>
<keyword evidence="6 8" id="KW-0472">Membrane</keyword>
<feature type="compositionally biased region" description="Basic residues" evidence="7">
    <location>
        <begin position="1102"/>
        <end position="1111"/>
    </location>
</feature>
<evidence type="ECO:0000256" key="3">
    <source>
        <dbReference type="ARBA" id="ARBA00022692"/>
    </source>
</evidence>
<gene>
    <name evidence="12" type="ORF">RCOM_0601570</name>
</gene>
<evidence type="ECO:0000313" key="13">
    <source>
        <dbReference type="Proteomes" id="UP000008311"/>
    </source>
</evidence>
<feature type="transmembrane region" description="Helical" evidence="8">
    <location>
        <begin position="955"/>
        <end position="978"/>
    </location>
</feature>
<feature type="transmembrane region" description="Helical" evidence="8">
    <location>
        <begin position="25"/>
        <end position="49"/>
    </location>
</feature>
<dbReference type="GO" id="GO:0016020">
    <property type="term" value="C:membrane"/>
    <property type="evidence" value="ECO:0000318"/>
    <property type="project" value="GO_Central"/>
</dbReference>
<dbReference type="PANTHER" id="PTHR22050:SF0">
    <property type="entry name" value="TRANSMEMBRANE PROTEIN 131 HOMOLOG"/>
    <property type="match status" value="1"/>
</dbReference>
<feature type="compositionally biased region" description="Low complexity" evidence="7">
    <location>
        <begin position="1123"/>
        <end position="1144"/>
    </location>
</feature>